<name>A0A4R5D2Z4_9FLAO</name>
<dbReference type="PANTHER" id="PTHR43690">
    <property type="entry name" value="NARDILYSIN"/>
    <property type="match status" value="1"/>
</dbReference>
<gene>
    <name evidence="12" type="ORF">E0F98_08345</name>
</gene>
<dbReference type="InterPro" id="IPR007863">
    <property type="entry name" value="Peptidase_M16_C"/>
</dbReference>
<evidence type="ECO:0000256" key="3">
    <source>
        <dbReference type="ARBA" id="ARBA00022670"/>
    </source>
</evidence>
<dbReference type="PANTHER" id="PTHR43690:SF17">
    <property type="entry name" value="PROTEIN YHJJ"/>
    <property type="match status" value="1"/>
</dbReference>
<sequence>MKNLLTIFSFFLVACTVNAQELNLNDPLPENSRIKKGVLKNGMTYYIYKTDVVKNVASYYIIQNVGSVLEKDGQEGLAHFLEHMAFNGTKNFPGKGVLNTLQKHGAVFAKDINAYTAFDETVYNMDNIPTNVPGLVDTSLLILHDWADGLLLTDAEIDAERGVIKEEWRTRQNGYMRLFKNSLPTMFNNSIYADRMPIGLMSVIDTFKYKTLRDFYHDWYRTDLQAIAVVGDFDIAEMEQKIVKLFSPIPAIKNPLERFIVQIPDNKAMLYNLGTDKEVATSNISFTINHPKSLKDETVADLRESLYSGMVGRMLSSRLREISQKPDAPFVSASASFQSFARAKNNFGLMISPKPNMQHQAFKVALEELNRAVKFGFSQAEIDRTIAIYSNFYQTKITKIDQTPHAEIVNTIQKNYLENEAMTDMAKEYELVKLMFNQLKASDLQDFIKKLYTAENRVLDVTGVEGENNLSQDEALKIVNEVENDATLVAYTDEFVGKTLISGLEIKAGKIVSEKNIKELGSTRFVLSNGVVVDYRFSDVEKNNVLFEAVSFGGNSVIKDADLPSAAMVGGLVRMSGLGEYSATDLAKVLAGKNVNARVGISELEENISGMTTTKDIESLLQMVHLQFVKPRFDENSFKVLQNNLDNTLIQRKGGIAYKMEDSITTTLYGYNNPKKRLFDEKYLKEVSFEKIKSIYLDRFSNPSDFAFLIVGDVPKETLKPLLEKYIASLPTTTKKEKWQDNSVEWLKDTNKKDVFMTMEDPKATVRIAFKKPFKYSLKNKYIIKAFQDILELRLMATLREQEGGTYGASVYSILSKRPTELASFYVYFDCDPEKADKLISIVHQEIDKIKNGTIDKEDLNKALTSYLKDLKEEKEYTNYELDVLYDYLIEGYNRNDTKNNVDLINTITPKDIQKFVKQMMNDSQSFEIVFKPAK</sequence>
<feature type="chain" id="PRO_5020871861" evidence="9">
    <location>
        <begin position="20"/>
        <end position="935"/>
    </location>
</feature>
<dbReference type="Gene3D" id="3.30.830.10">
    <property type="entry name" value="Metalloenzyme, LuxS/M16 peptidase-like"/>
    <property type="match status" value="4"/>
</dbReference>
<comment type="cofactor">
    <cofactor evidence="1">
        <name>Zn(2+)</name>
        <dbReference type="ChEBI" id="CHEBI:29105"/>
    </cofactor>
</comment>
<keyword evidence="13" id="KW-1185">Reference proteome</keyword>
<evidence type="ECO:0000313" key="13">
    <source>
        <dbReference type="Proteomes" id="UP000294597"/>
    </source>
</evidence>
<dbReference type="InterPro" id="IPR050626">
    <property type="entry name" value="Peptidase_M16"/>
</dbReference>
<dbReference type="PROSITE" id="PS00143">
    <property type="entry name" value="INSULINASE"/>
    <property type="match status" value="1"/>
</dbReference>
<proteinExistence type="inferred from homology"/>
<feature type="domain" description="Peptidase M16 N-terminal" evidence="10">
    <location>
        <begin position="53"/>
        <end position="186"/>
    </location>
</feature>
<protein>
    <submittedName>
        <fullName evidence="12">Insulinase family protein</fullName>
    </submittedName>
</protein>
<evidence type="ECO:0000259" key="11">
    <source>
        <dbReference type="Pfam" id="PF05193"/>
    </source>
</evidence>
<evidence type="ECO:0000256" key="7">
    <source>
        <dbReference type="ARBA" id="ARBA00023049"/>
    </source>
</evidence>
<keyword evidence="9" id="KW-0732">Signal</keyword>
<keyword evidence="5" id="KW-0378">Hydrolase</keyword>
<evidence type="ECO:0000256" key="2">
    <source>
        <dbReference type="ARBA" id="ARBA00007261"/>
    </source>
</evidence>
<evidence type="ECO:0000259" key="10">
    <source>
        <dbReference type="Pfam" id="PF00675"/>
    </source>
</evidence>
<organism evidence="12 13">
    <name type="scientific">Flavobacterium hiemivividum</name>
    <dbReference type="NCBI Taxonomy" id="2541734"/>
    <lineage>
        <taxon>Bacteria</taxon>
        <taxon>Pseudomonadati</taxon>
        <taxon>Bacteroidota</taxon>
        <taxon>Flavobacteriia</taxon>
        <taxon>Flavobacteriales</taxon>
        <taxon>Flavobacteriaceae</taxon>
        <taxon>Flavobacterium</taxon>
    </lineage>
</organism>
<comment type="caution">
    <text evidence="12">The sequence shown here is derived from an EMBL/GenBank/DDBJ whole genome shotgun (WGS) entry which is preliminary data.</text>
</comment>
<dbReference type="Proteomes" id="UP000294597">
    <property type="component" value="Unassembled WGS sequence"/>
</dbReference>
<accession>A0A4R5D2Z4</accession>
<dbReference type="AlphaFoldDB" id="A0A4R5D2Z4"/>
<feature type="signal peptide" evidence="9">
    <location>
        <begin position="1"/>
        <end position="19"/>
    </location>
</feature>
<reference evidence="12 13" key="1">
    <citation type="submission" date="2019-03" db="EMBL/GenBank/DDBJ databases">
        <title>Flavobacterium TSA-D2 sp. nov., isolated from arctic soil.</title>
        <authorList>
            <person name="Chaudhary D.K."/>
        </authorList>
    </citation>
    <scope>NUCLEOTIDE SEQUENCE [LARGE SCALE GENOMIC DNA]</scope>
    <source>
        <strain evidence="12 13">TSA-D2</strain>
    </source>
</reference>
<dbReference type="Pfam" id="PF05193">
    <property type="entry name" value="Peptidase_M16_C"/>
    <property type="match status" value="2"/>
</dbReference>
<evidence type="ECO:0000256" key="9">
    <source>
        <dbReference type="SAM" id="SignalP"/>
    </source>
</evidence>
<evidence type="ECO:0000256" key="6">
    <source>
        <dbReference type="ARBA" id="ARBA00022833"/>
    </source>
</evidence>
<dbReference type="GO" id="GO:0046872">
    <property type="term" value="F:metal ion binding"/>
    <property type="evidence" value="ECO:0007669"/>
    <property type="project" value="UniProtKB-KW"/>
</dbReference>
<comment type="similarity">
    <text evidence="2 8">Belongs to the peptidase M16 family.</text>
</comment>
<evidence type="ECO:0000256" key="8">
    <source>
        <dbReference type="RuleBase" id="RU004447"/>
    </source>
</evidence>
<keyword evidence="3" id="KW-0645">Protease</keyword>
<feature type="domain" description="Peptidase M16 C-terminal" evidence="11">
    <location>
        <begin position="207"/>
        <end position="387"/>
    </location>
</feature>
<dbReference type="Pfam" id="PF00675">
    <property type="entry name" value="Peptidase_M16"/>
    <property type="match status" value="1"/>
</dbReference>
<evidence type="ECO:0000256" key="5">
    <source>
        <dbReference type="ARBA" id="ARBA00022801"/>
    </source>
</evidence>
<keyword evidence="6" id="KW-0862">Zinc</keyword>
<dbReference type="PROSITE" id="PS51257">
    <property type="entry name" value="PROKAR_LIPOPROTEIN"/>
    <property type="match status" value="1"/>
</dbReference>
<dbReference type="GO" id="GO:0004222">
    <property type="term" value="F:metalloendopeptidase activity"/>
    <property type="evidence" value="ECO:0007669"/>
    <property type="project" value="InterPro"/>
</dbReference>
<keyword evidence="7" id="KW-0482">Metalloprotease</keyword>
<evidence type="ECO:0000256" key="4">
    <source>
        <dbReference type="ARBA" id="ARBA00022723"/>
    </source>
</evidence>
<keyword evidence="4" id="KW-0479">Metal-binding</keyword>
<feature type="domain" description="Peptidase M16 C-terminal" evidence="11">
    <location>
        <begin position="690"/>
        <end position="865"/>
    </location>
</feature>
<dbReference type="InterPro" id="IPR001431">
    <property type="entry name" value="Pept_M16_Zn_BS"/>
</dbReference>
<dbReference type="RefSeq" id="WP_132110369.1">
    <property type="nucleotide sequence ID" value="NZ_SMFO01000004.1"/>
</dbReference>
<dbReference type="EMBL" id="SMFO01000004">
    <property type="protein sequence ID" value="TDE04645.1"/>
    <property type="molecule type" value="Genomic_DNA"/>
</dbReference>
<dbReference type="InterPro" id="IPR011765">
    <property type="entry name" value="Pept_M16_N"/>
</dbReference>
<evidence type="ECO:0000313" key="12">
    <source>
        <dbReference type="EMBL" id="TDE04645.1"/>
    </source>
</evidence>
<dbReference type="SUPFAM" id="SSF63411">
    <property type="entry name" value="LuxS/MPP-like metallohydrolase"/>
    <property type="match status" value="4"/>
</dbReference>
<evidence type="ECO:0000256" key="1">
    <source>
        <dbReference type="ARBA" id="ARBA00001947"/>
    </source>
</evidence>
<dbReference type="InterPro" id="IPR011249">
    <property type="entry name" value="Metalloenz_LuxS/M16"/>
</dbReference>
<dbReference type="GO" id="GO:0006508">
    <property type="term" value="P:proteolysis"/>
    <property type="evidence" value="ECO:0007669"/>
    <property type="project" value="UniProtKB-KW"/>
</dbReference>